<dbReference type="Pfam" id="PF05838">
    <property type="entry name" value="Glyco_hydro_108"/>
    <property type="match status" value="1"/>
</dbReference>
<protein>
    <submittedName>
        <fullName evidence="2">DUF847</fullName>
    </submittedName>
</protein>
<name>A0A060BT36_9RHOB</name>
<sequence length="176" mass="18864">SRAIDVPTVCAVKIRQDLGAILAGLSKENRMAKENFAACLAQILLSEGGWSDHPYDPGGATMQGITLATYRRYRPGATRADLRAIGAHEVARIYRAGYWARVRGDDLPMGLDLVAFDAAVNSGPVRAAGWLQTAVGARAEWPDRAEDPDGGPDCAAGRCHLCAVRARRAFLPPSHL</sequence>
<dbReference type="EMBL" id="KF118835">
    <property type="protein sequence ID" value="AIA86099.1"/>
    <property type="molecule type" value="Genomic_DNA"/>
</dbReference>
<accession>A0A060BT36</accession>
<feature type="domain" description="TtsA-like Glycoside hydrolase family 108" evidence="1">
    <location>
        <begin position="41"/>
        <end position="123"/>
    </location>
</feature>
<feature type="non-terminal residue" evidence="2">
    <location>
        <position position="1"/>
    </location>
</feature>
<proteinExistence type="predicted"/>
<dbReference type="InterPro" id="IPR023346">
    <property type="entry name" value="Lysozyme-like_dom_sf"/>
</dbReference>
<dbReference type="SUPFAM" id="SSF53955">
    <property type="entry name" value="Lysozyme-like"/>
    <property type="match status" value="1"/>
</dbReference>
<feature type="non-terminal residue" evidence="2">
    <location>
        <position position="176"/>
    </location>
</feature>
<dbReference type="AlphaFoldDB" id="A0A060BT36"/>
<evidence type="ECO:0000259" key="1">
    <source>
        <dbReference type="Pfam" id="PF05838"/>
    </source>
</evidence>
<reference evidence="2" key="1">
    <citation type="journal article" date="2013" name="Environ. Microbiol.">
        <title>Seasonally variable intestinal metagenomes of the red palm weevil (Rhynchophorus ferrugineus).</title>
        <authorList>
            <person name="Jia S."/>
            <person name="Zhang X."/>
            <person name="Zhang G."/>
            <person name="Yin A."/>
            <person name="Zhang S."/>
            <person name="Li F."/>
            <person name="Wang L."/>
            <person name="Zhao D."/>
            <person name="Yun Q."/>
            <person name="Tala"/>
            <person name="Wang J."/>
            <person name="Sun G."/>
            <person name="Baabdullah M."/>
            <person name="Yu X."/>
            <person name="Hu S."/>
            <person name="Al-Mssallem I.S."/>
            <person name="Yu J."/>
        </authorList>
    </citation>
    <scope>NUCLEOTIDE SEQUENCE</scope>
</reference>
<organism evidence="2">
    <name type="scientific">uncultured Paracoccus sp</name>
    <dbReference type="NCBI Taxonomy" id="189685"/>
    <lineage>
        <taxon>Bacteria</taxon>
        <taxon>Pseudomonadati</taxon>
        <taxon>Pseudomonadota</taxon>
        <taxon>Alphaproteobacteria</taxon>
        <taxon>Rhodobacterales</taxon>
        <taxon>Paracoccaceae</taxon>
        <taxon>Paracoccus</taxon>
        <taxon>environmental samples</taxon>
    </lineage>
</organism>
<dbReference type="InterPro" id="IPR008565">
    <property type="entry name" value="TtsA-like_GH18_dom"/>
</dbReference>
<evidence type="ECO:0000313" key="2">
    <source>
        <dbReference type="EMBL" id="AIA86099.1"/>
    </source>
</evidence>
<dbReference type="CDD" id="cd13926">
    <property type="entry name" value="N-acetylmuramidase_GH108"/>
    <property type="match status" value="1"/>
</dbReference>
<dbReference type="Gene3D" id="1.20.141.10">
    <property type="entry name" value="Chitosanase, subunit A, domain 1"/>
    <property type="match status" value="1"/>
</dbReference>